<dbReference type="AlphaFoldDB" id="A0A2H0URK4"/>
<dbReference type="InterPro" id="IPR003795">
    <property type="entry name" value="DUF192"/>
</dbReference>
<sequence length="156" mass="17725">MKKIIIFLIFTALFGTYAFQKAEKTIGEDKVVINGAEFFVKLADSKDKYIKGLSGVPGLRDNEGMLFLFDKPDRYGFWMKDMLFSIDIIWISRGKIIGIEESLEPVKSGLPPLYYPKTPVDMVLEVKAGTAIKYQMKEGDSVKIYLKPKELQQDGK</sequence>
<dbReference type="PANTHER" id="PTHR37953">
    <property type="entry name" value="UPF0127 PROTEIN MJ1496"/>
    <property type="match status" value="1"/>
</dbReference>
<reference evidence="2" key="1">
    <citation type="submission" date="2017-09" db="EMBL/GenBank/DDBJ databases">
        <title>Depth-based differentiation of microbial function through sediment-hosted aquifers and enrichment of novel symbionts in the deep terrestrial subsurface.</title>
        <authorList>
            <person name="Probst A.J."/>
            <person name="Ladd B."/>
            <person name="Jarett J.K."/>
            <person name="Geller-Mcgrath D.E."/>
            <person name="Sieber C.M.K."/>
            <person name="Emerson J.B."/>
            <person name="Anantharaman K."/>
            <person name="Thomas B.C."/>
            <person name="Malmstrom R."/>
            <person name="Stieglmeier M."/>
            <person name="Klingl A."/>
            <person name="Woyke T."/>
            <person name="Ryan C.M."/>
            <person name="Banfield J.F."/>
        </authorList>
    </citation>
    <scope>NUCLEOTIDE SEQUENCE [LARGE SCALE GENOMIC DNA]</scope>
</reference>
<gene>
    <name evidence="1" type="ORF">COU07_03020</name>
</gene>
<comment type="caution">
    <text evidence="1">The sequence shown here is derived from an EMBL/GenBank/DDBJ whole genome shotgun (WGS) entry which is preliminary data.</text>
</comment>
<protein>
    <recommendedName>
        <fullName evidence="3">DUF192 domain-containing protein</fullName>
    </recommendedName>
</protein>
<evidence type="ECO:0000313" key="2">
    <source>
        <dbReference type="Proteomes" id="UP000231157"/>
    </source>
</evidence>
<proteinExistence type="predicted"/>
<organism evidence="1 2">
    <name type="scientific">Candidatus Harrisonbacteria bacterium CG10_big_fil_rev_8_21_14_0_10_40_38</name>
    <dbReference type="NCBI Taxonomy" id="1974583"/>
    <lineage>
        <taxon>Bacteria</taxon>
        <taxon>Candidatus Harrisoniibacteriota</taxon>
    </lineage>
</organism>
<name>A0A2H0URK4_9BACT</name>
<dbReference type="PANTHER" id="PTHR37953:SF1">
    <property type="entry name" value="UPF0127 PROTEIN MJ1496"/>
    <property type="match status" value="1"/>
</dbReference>
<evidence type="ECO:0008006" key="3">
    <source>
        <dbReference type="Google" id="ProtNLM"/>
    </source>
</evidence>
<dbReference type="InterPro" id="IPR038695">
    <property type="entry name" value="Saro_0823-like_sf"/>
</dbReference>
<dbReference type="Pfam" id="PF02643">
    <property type="entry name" value="DUF192"/>
    <property type="match status" value="1"/>
</dbReference>
<dbReference type="EMBL" id="PFAZ01000008">
    <property type="protein sequence ID" value="PIR89038.1"/>
    <property type="molecule type" value="Genomic_DNA"/>
</dbReference>
<evidence type="ECO:0000313" key="1">
    <source>
        <dbReference type="EMBL" id="PIR89038.1"/>
    </source>
</evidence>
<accession>A0A2H0URK4</accession>
<dbReference type="Proteomes" id="UP000231157">
    <property type="component" value="Unassembled WGS sequence"/>
</dbReference>
<dbReference type="Gene3D" id="2.60.120.1140">
    <property type="entry name" value="Protein of unknown function DUF192"/>
    <property type="match status" value="1"/>
</dbReference>